<comment type="cofactor">
    <cofactor evidence="6">
        <name>[4Fe-4S] cluster</name>
        <dbReference type="ChEBI" id="CHEBI:49883"/>
    </cofactor>
    <text evidence="6">Binds 1 [4Fe-4S] cluster. The cluster is coordinated with 3 cysteines and an exchangeable S-adenosyl-L-methionine.</text>
</comment>
<dbReference type="OrthoDB" id="9778883at2"/>
<protein>
    <submittedName>
        <fullName evidence="8">Pyruvate formate lyase activating enzyme</fullName>
    </submittedName>
</protein>
<gene>
    <name evidence="8" type="ORF">EDC18_103218</name>
</gene>
<dbReference type="Pfam" id="PF04055">
    <property type="entry name" value="Radical_SAM"/>
    <property type="match status" value="1"/>
</dbReference>
<feature type="domain" description="Radical SAM core" evidence="7">
    <location>
        <begin position="67"/>
        <end position="286"/>
    </location>
</feature>
<dbReference type="AlphaFoldDB" id="A0A4R3MMJ1"/>
<dbReference type="GO" id="GO:0051539">
    <property type="term" value="F:4 iron, 4 sulfur cluster binding"/>
    <property type="evidence" value="ECO:0007669"/>
    <property type="project" value="UniProtKB-KW"/>
</dbReference>
<dbReference type="PANTHER" id="PTHR30352">
    <property type="entry name" value="PYRUVATE FORMATE-LYASE-ACTIVATING ENZYME"/>
    <property type="match status" value="1"/>
</dbReference>
<feature type="binding site" evidence="6">
    <location>
        <position position="89"/>
    </location>
    <ligand>
        <name>[4Fe-4S] cluster</name>
        <dbReference type="ChEBI" id="CHEBI:49883"/>
        <note>4Fe-4S-S-AdoMet</note>
    </ligand>
</feature>
<sequence>MKREAMFYEKANDKIHCFLCPHHCVIEDKHYGKCNVRMHDSGTLYTLNYGEVTASSLDPIEKKPLHYYRPGTNIFSVGSFGCNMTCTFCQNHDISQEKAPSDYIPKEVLVDLILNIEENIGVAFTYNEPTIWYEYMYDTAKLLKEKDKDASVVMVTNGFIGEEPLRKILPYVDAMNIDLKSFNSNYYKNLCGARLDPVLKTIEIAAKECHVEITTLLVSEENASIQEVKEIAQFIQGIDKKIPLHLSRYFPRYKMDHPATDIGFMLDAKEVALKYLDNVVLGNVGV</sequence>
<keyword evidence="5 6" id="KW-0411">Iron-sulfur</keyword>
<feature type="binding site" evidence="6">
    <location>
        <position position="82"/>
    </location>
    <ligand>
        <name>[4Fe-4S] cluster</name>
        <dbReference type="ChEBI" id="CHEBI:49883"/>
        <note>4Fe-4S-S-AdoMet</note>
    </ligand>
</feature>
<keyword evidence="9" id="KW-1185">Reference proteome</keyword>
<dbReference type="PIRSF" id="PIRSF004869">
    <property type="entry name" value="PflX_prd"/>
    <property type="match status" value="1"/>
</dbReference>
<dbReference type="CDD" id="cd01335">
    <property type="entry name" value="Radical_SAM"/>
    <property type="match status" value="1"/>
</dbReference>
<evidence type="ECO:0000256" key="4">
    <source>
        <dbReference type="ARBA" id="ARBA00023004"/>
    </source>
</evidence>
<keyword evidence="8" id="KW-0456">Lyase</keyword>
<dbReference type="SFLD" id="SFLDG01101">
    <property type="entry name" value="Uncharacterised_Radical_SAM_Su"/>
    <property type="match status" value="1"/>
</dbReference>
<reference evidence="8 9" key="1">
    <citation type="submission" date="2019-03" db="EMBL/GenBank/DDBJ databases">
        <title>Genomic Encyclopedia of Type Strains, Phase IV (KMG-IV): sequencing the most valuable type-strain genomes for metagenomic binning, comparative biology and taxonomic classification.</title>
        <authorList>
            <person name="Goeker M."/>
        </authorList>
    </citation>
    <scope>NUCLEOTIDE SEQUENCE [LARGE SCALE GENOMIC DNA]</scope>
    <source>
        <strain evidence="8 9">DSM 24629</strain>
    </source>
</reference>
<dbReference type="GO" id="GO:0016829">
    <property type="term" value="F:lyase activity"/>
    <property type="evidence" value="ECO:0007669"/>
    <property type="project" value="UniProtKB-KW"/>
</dbReference>
<dbReference type="InterPro" id="IPR027596">
    <property type="entry name" value="AmmeMemoSam_rS"/>
</dbReference>
<dbReference type="RefSeq" id="WP_132251267.1">
    <property type="nucleotide sequence ID" value="NZ_SMAL01000003.1"/>
</dbReference>
<dbReference type="Gene3D" id="3.20.20.70">
    <property type="entry name" value="Aldolase class I"/>
    <property type="match status" value="1"/>
</dbReference>
<feature type="binding site" evidence="6">
    <location>
        <position position="86"/>
    </location>
    <ligand>
        <name>[4Fe-4S] cluster</name>
        <dbReference type="ChEBI" id="CHEBI:49883"/>
        <note>4Fe-4S-S-AdoMet</note>
    </ligand>
</feature>
<dbReference type="SFLD" id="SFLDS00029">
    <property type="entry name" value="Radical_SAM"/>
    <property type="match status" value="1"/>
</dbReference>
<dbReference type="InterPro" id="IPR034457">
    <property type="entry name" value="Organic_radical-activating"/>
</dbReference>
<dbReference type="SUPFAM" id="SSF102114">
    <property type="entry name" value="Radical SAM enzymes"/>
    <property type="match status" value="1"/>
</dbReference>
<dbReference type="EMBL" id="SMAL01000003">
    <property type="protein sequence ID" value="TCT15513.1"/>
    <property type="molecule type" value="Genomic_DNA"/>
</dbReference>
<dbReference type="InterPro" id="IPR016431">
    <property type="entry name" value="Pyrv-formate_lyase-activ_prd"/>
</dbReference>
<evidence type="ECO:0000256" key="6">
    <source>
        <dbReference type="PIRSR" id="PIRSR004869-50"/>
    </source>
</evidence>
<evidence type="ECO:0000313" key="8">
    <source>
        <dbReference type="EMBL" id="TCT15513.1"/>
    </source>
</evidence>
<dbReference type="NCBIfam" id="TIGR04337">
    <property type="entry name" value="AmmeMemoSam_rS"/>
    <property type="match status" value="1"/>
</dbReference>
<evidence type="ECO:0000256" key="2">
    <source>
        <dbReference type="ARBA" id="ARBA00022691"/>
    </source>
</evidence>
<comment type="caution">
    <text evidence="8">The sequence shown here is derived from an EMBL/GenBank/DDBJ whole genome shotgun (WGS) entry which is preliminary data.</text>
</comment>
<dbReference type="PANTHER" id="PTHR30352:SF5">
    <property type="entry name" value="PYRUVATE FORMATE-LYASE 1-ACTIVATING ENZYME"/>
    <property type="match status" value="1"/>
</dbReference>
<keyword evidence="8" id="KW-0670">Pyruvate</keyword>
<keyword evidence="4 6" id="KW-0408">Iron</keyword>
<keyword evidence="3 6" id="KW-0479">Metal-binding</keyword>
<organism evidence="8 9">
    <name type="scientific">Natranaerovirga pectinivora</name>
    <dbReference type="NCBI Taxonomy" id="682400"/>
    <lineage>
        <taxon>Bacteria</taxon>
        <taxon>Bacillati</taxon>
        <taxon>Bacillota</taxon>
        <taxon>Clostridia</taxon>
        <taxon>Lachnospirales</taxon>
        <taxon>Natranaerovirgaceae</taxon>
        <taxon>Natranaerovirga</taxon>
    </lineage>
</organism>
<dbReference type="GO" id="GO:0046872">
    <property type="term" value="F:metal ion binding"/>
    <property type="evidence" value="ECO:0007669"/>
    <property type="project" value="UniProtKB-KW"/>
</dbReference>
<dbReference type="InterPro" id="IPR013785">
    <property type="entry name" value="Aldolase_TIM"/>
</dbReference>
<keyword evidence="2 6" id="KW-0949">S-adenosyl-L-methionine</keyword>
<name>A0A4R3MMJ1_9FIRM</name>
<evidence type="ECO:0000256" key="1">
    <source>
        <dbReference type="ARBA" id="ARBA00022485"/>
    </source>
</evidence>
<dbReference type="Proteomes" id="UP000294902">
    <property type="component" value="Unassembled WGS sequence"/>
</dbReference>
<proteinExistence type="predicted"/>
<evidence type="ECO:0000256" key="3">
    <source>
        <dbReference type="ARBA" id="ARBA00022723"/>
    </source>
</evidence>
<keyword evidence="1" id="KW-0004">4Fe-4S</keyword>
<evidence type="ECO:0000256" key="5">
    <source>
        <dbReference type="ARBA" id="ARBA00023014"/>
    </source>
</evidence>
<accession>A0A4R3MMJ1</accession>
<dbReference type="InterPro" id="IPR058240">
    <property type="entry name" value="rSAM_sf"/>
</dbReference>
<dbReference type="InterPro" id="IPR007197">
    <property type="entry name" value="rSAM"/>
</dbReference>
<evidence type="ECO:0000259" key="7">
    <source>
        <dbReference type="PROSITE" id="PS51918"/>
    </source>
</evidence>
<evidence type="ECO:0000313" key="9">
    <source>
        <dbReference type="Proteomes" id="UP000294902"/>
    </source>
</evidence>
<dbReference type="PROSITE" id="PS51918">
    <property type="entry name" value="RADICAL_SAM"/>
    <property type="match status" value="1"/>
</dbReference>